<dbReference type="SUPFAM" id="SSF53474">
    <property type="entry name" value="alpha/beta-Hydrolases"/>
    <property type="match status" value="1"/>
</dbReference>
<organism evidence="4 5">
    <name type="scientific">Cryobacterium flavum</name>
    <dbReference type="NCBI Taxonomy" id="1424659"/>
    <lineage>
        <taxon>Bacteria</taxon>
        <taxon>Bacillati</taxon>
        <taxon>Actinomycetota</taxon>
        <taxon>Actinomycetes</taxon>
        <taxon>Micrococcales</taxon>
        <taxon>Microbacteriaceae</taxon>
        <taxon>Cryobacterium</taxon>
    </lineage>
</organism>
<evidence type="ECO:0000259" key="3">
    <source>
        <dbReference type="Pfam" id="PF20434"/>
    </source>
</evidence>
<gene>
    <name evidence="4" type="ORF">E3O21_16210</name>
</gene>
<sequence>MPPATHSSGCRMLAALGFTNGESSVVAGCGIRSGVESVTSLDLAVDSVDKIIEGPHGSIPVRWYSPPVGTASVESATIVWIHGGGFFKGSLDQPESDDVARTLAAAGFTVVTVAYRLARISTWRRSASGLVWAPGLHYPVPVDDVVAAVREVQRDSPNGVILGGASAGACLSAAAVLRLADGGADALVGAFFAYGFFHAALPKRSRQLRGRLRGRRRFGHAPMLLNLMNLHYAGTRTALAQPHAFAGGHPLQGFPPTLMVDADRDSMRSSGDQFAQELSAAGVALDYNVLPGTFHAFLNRPYELSFSDGMRLIIDWAVQAGLSRRAG</sequence>
<dbReference type="PANTHER" id="PTHR48081">
    <property type="entry name" value="AB HYDROLASE SUPERFAMILY PROTEIN C4A8.06C"/>
    <property type="match status" value="1"/>
</dbReference>
<feature type="domain" description="BD-FAE-like" evidence="3">
    <location>
        <begin position="73"/>
        <end position="123"/>
    </location>
</feature>
<dbReference type="Gene3D" id="3.40.50.1820">
    <property type="entry name" value="alpha/beta hydrolase"/>
    <property type="match status" value="1"/>
</dbReference>
<proteinExistence type="predicted"/>
<keyword evidence="1 4" id="KW-0378">Hydrolase</keyword>
<evidence type="ECO:0000256" key="1">
    <source>
        <dbReference type="ARBA" id="ARBA00022801"/>
    </source>
</evidence>
<accession>A0ABY2I0G6</accession>
<dbReference type="GO" id="GO:0016787">
    <property type="term" value="F:hydrolase activity"/>
    <property type="evidence" value="ECO:0007669"/>
    <property type="project" value="UniProtKB-KW"/>
</dbReference>
<dbReference type="PANTHER" id="PTHR48081:SF8">
    <property type="entry name" value="ALPHA_BETA HYDROLASE FOLD-3 DOMAIN-CONTAINING PROTEIN-RELATED"/>
    <property type="match status" value="1"/>
</dbReference>
<keyword evidence="5" id="KW-1185">Reference proteome</keyword>
<dbReference type="InterPro" id="IPR049492">
    <property type="entry name" value="BD-FAE-like_dom"/>
</dbReference>
<dbReference type="InterPro" id="IPR029058">
    <property type="entry name" value="AB_hydrolase_fold"/>
</dbReference>
<reference evidence="4 5" key="1">
    <citation type="submission" date="2019-03" db="EMBL/GenBank/DDBJ databases">
        <title>Genomics of glacier-inhabiting Cryobacterium strains.</title>
        <authorList>
            <person name="Liu Q."/>
            <person name="Xin Y.-H."/>
        </authorList>
    </citation>
    <scope>NUCLEOTIDE SEQUENCE [LARGE SCALE GENOMIC DNA]</scope>
    <source>
        <strain evidence="4 5">Hh8</strain>
    </source>
</reference>
<dbReference type="InterPro" id="IPR050300">
    <property type="entry name" value="GDXG_lipolytic_enzyme"/>
</dbReference>
<evidence type="ECO:0000313" key="4">
    <source>
        <dbReference type="EMBL" id="TFB73807.1"/>
    </source>
</evidence>
<evidence type="ECO:0000259" key="2">
    <source>
        <dbReference type="Pfam" id="PF07859"/>
    </source>
</evidence>
<dbReference type="Pfam" id="PF07859">
    <property type="entry name" value="Abhydrolase_3"/>
    <property type="match status" value="1"/>
</dbReference>
<dbReference type="InterPro" id="IPR013094">
    <property type="entry name" value="AB_hydrolase_3"/>
</dbReference>
<dbReference type="Proteomes" id="UP000298252">
    <property type="component" value="Unassembled WGS sequence"/>
</dbReference>
<feature type="domain" description="Alpha/beta hydrolase fold-3" evidence="2">
    <location>
        <begin position="133"/>
        <end position="298"/>
    </location>
</feature>
<evidence type="ECO:0000313" key="5">
    <source>
        <dbReference type="Proteomes" id="UP000298252"/>
    </source>
</evidence>
<name>A0ABY2I0G6_9MICO</name>
<comment type="caution">
    <text evidence="4">The sequence shown here is derived from an EMBL/GenBank/DDBJ whole genome shotgun (WGS) entry which is preliminary data.</text>
</comment>
<dbReference type="Pfam" id="PF20434">
    <property type="entry name" value="BD-FAE"/>
    <property type="match status" value="1"/>
</dbReference>
<protein>
    <submittedName>
        <fullName evidence="4">Alpha/beta hydrolase</fullName>
    </submittedName>
</protein>
<dbReference type="EMBL" id="SOFD01000038">
    <property type="protein sequence ID" value="TFB73807.1"/>
    <property type="molecule type" value="Genomic_DNA"/>
</dbReference>